<protein>
    <recommendedName>
        <fullName evidence="3">Transposase</fullName>
    </recommendedName>
</protein>
<organism evidence="1 2">
    <name type="scientific">Rotaria magnacalcarata</name>
    <dbReference type="NCBI Taxonomy" id="392030"/>
    <lineage>
        <taxon>Eukaryota</taxon>
        <taxon>Metazoa</taxon>
        <taxon>Spiralia</taxon>
        <taxon>Gnathifera</taxon>
        <taxon>Rotifera</taxon>
        <taxon>Eurotatoria</taxon>
        <taxon>Bdelloidea</taxon>
        <taxon>Philodinida</taxon>
        <taxon>Philodinidae</taxon>
        <taxon>Rotaria</taxon>
    </lineage>
</organism>
<reference evidence="1" key="1">
    <citation type="submission" date="2021-02" db="EMBL/GenBank/DDBJ databases">
        <authorList>
            <person name="Nowell W R."/>
        </authorList>
    </citation>
    <scope>NUCLEOTIDE SEQUENCE</scope>
</reference>
<name>A0A819D9S3_9BILA</name>
<evidence type="ECO:0000313" key="1">
    <source>
        <dbReference type="EMBL" id="CAF3824830.1"/>
    </source>
</evidence>
<accession>A0A819D9S3</accession>
<dbReference type="PANTHER" id="PTHR46068">
    <property type="entry name" value="PROTEIN CBG27172"/>
    <property type="match status" value="1"/>
</dbReference>
<dbReference type="InterPro" id="IPR036397">
    <property type="entry name" value="RNaseH_sf"/>
</dbReference>
<dbReference type="Gene3D" id="3.30.420.10">
    <property type="entry name" value="Ribonuclease H-like superfamily/Ribonuclease H"/>
    <property type="match status" value="1"/>
</dbReference>
<dbReference type="AlphaFoldDB" id="A0A819D9S3"/>
<sequence length="175" mass="20827">MIIQQNSYQPKVFMVWGGVSSHGKTTLRFVEPGAKINSNYYINNILKPFLRRDVPHLFPENGRVEWFLHQDSAPSHTAKQTIEYLNRYKINYVTPEEWLPCSPNAAPMDYAIWGYLKQRLNKTETKTLEELKIKLLHEWRKMDQSYIHKVLASWPKWVFMIYKARGFHIELCLKL</sequence>
<evidence type="ECO:0008006" key="3">
    <source>
        <dbReference type="Google" id="ProtNLM"/>
    </source>
</evidence>
<evidence type="ECO:0000313" key="2">
    <source>
        <dbReference type="Proteomes" id="UP000663842"/>
    </source>
</evidence>
<gene>
    <name evidence="1" type="ORF">UXM345_LOCUS6223</name>
</gene>
<dbReference type="EMBL" id="CAJOBF010000486">
    <property type="protein sequence ID" value="CAF3824830.1"/>
    <property type="molecule type" value="Genomic_DNA"/>
</dbReference>
<dbReference type="PANTHER" id="PTHR46068:SF1">
    <property type="entry name" value="TRANSPOSASE IS30-LIKE HTH DOMAIN-CONTAINING PROTEIN"/>
    <property type="match status" value="1"/>
</dbReference>
<dbReference type="Proteomes" id="UP000663842">
    <property type="component" value="Unassembled WGS sequence"/>
</dbReference>
<proteinExistence type="predicted"/>
<dbReference type="GO" id="GO:0003676">
    <property type="term" value="F:nucleic acid binding"/>
    <property type="evidence" value="ECO:0007669"/>
    <property type="project" value="InterPro"/>
</dbReference>
<comment type="caution">
    <text evidence="1">The sequence shown here is derived from an EMBL/GenBank/DDBJ whole genome shotgun (WGS) entry which is preliminary data.</text>
</comment>